<gene>
    <name evidence="1" type="ORF">G6N73_30155</name>
</gene>
<dbReference type="Proteomes" id="UP001642900">
    <property type="component" value="Unassembled WGS sequence"/>
</dbReference>
<evidence type="ECO:0000313" key="2">
    <source>
        <dbReference type="Proteomes" id="UP001642900"/>
    </source>
</evidence>
<sequence length="129" mass="13672">MIVFSIGVRYGRLSMMILLPPIGRLLAFFAVLGLLLGSFAPFMTGPSMAAPMPMQMADGMPCPDSLPAVPECDKDCSLVALCMTAFPSGVASVDDSLAGPPIIRSKLPPHEYFPGASLHHEPHPRPPNA</sequence>
<accession>A0A6G4WKE8</accession>
<reference evidence="1 2" key="1">
    <citation type="submission" date="2020-02" db="EMBL/GenBank/DDBJ databases">
        <title>Genome sequence of strain CCNWXJ40-4.</title>
        <authorList>
            <person name="Gao J."/>
            <person name="Sun J."/>
        </authorList>
    </citation>
    <scope>NUCLEOTIDE SEQUENCE [LARGE SCALE GENOMIC DNA]</scope>
    <source>
        <strain evidence="1 2">CCNWXJ 40-4</strain>
    </source>
</reference>
<evidence type="ECO:0000313" key="1">
    <source>
        <dbReference type="EMBL" id="NGO55282.1"/>
    </source>
</evidence>
<proteinExistence type="predicted"/>
<dbReference type="RefSeq" id="WP_165033639.1">
    <property type="nucleotide sequence ID" value="NZ_JAAKZF010000089.1"/>
</dbReference>
<organism evidence="1 2">
    <name type="scientific">Allomesorhizobium camelthorni</name>
    <dbReference type="NCBI Taxonomy" id="475069"/>
    <lineage>
        <taxon>Bacteria</taxon>
        <taxon>Pseudomonadati</taxon>
        <taxon>Pseudomonadota</taxon>
        <taxon>Alphaproteobacteria</taxon>
        <taxon>Hyphomicrobiales</taxon>
        <taxon>Phyllobacteriaceae</taxon>
        <taxon>Allomesorhizobium</taxon>
    </lineage>
</organism>
<protein>
    <submittedName>
        <fullName evidence="1">Uncharacterized protein</fullName>
    </submittedName>
</protein>
<name>A0A6G4WKE8_9HYPH</name>
<keyword evidence="2" id="KW-1185">Reference proteome</keyword>
<dbReference type="AlphaFoldDB" id="A0A6G4WKE8"/>
<comment type="caution">
    <text evidence="1">The sequence shown here is derived from an EMBL/GenBank/DDBJ whole genome shotgun (WGS) entry which is preliminary data.</text>
</comment>
<dbReference type="EMBL" id="JAAKZF010000089">
    <property type="protein sequence ID" value="NGO55282.1"/>
    <property type="molecule type" value="Genomic_DNA"/>
</dbReference>